<dbReference type="OrthoDB" id="2755229at2759"/>
<dbReference type="AlphaFoldDB" id="A0A9P5TPD5"/>
<feature type="region of interest" description="Disordered" evidence="1">
    <location>
        <begin position="314"/>
        <end position="369"/>
    </location>
</feature>
<dbReference type="EMBL" id="JADNYJ010000033">
    <property type="protein sequence ID" value="KAF8902962.1"/>
    <property type="molecule type" value="Genomic_DNA"/>
</dbReference>
<gene>
    <name evidence="2" type="ORF">CPB84DRAFT_1728771</name>
</gene>
<feature type="compositionally biased region" description="Basic and acidic residues" evidence="1">
    <location>
        <begin position="342"/>
        <end position="369"/>
    </location>
</feature>
<reference evidence="2" key="1">
    <citation type="submission" date="2020-11" db="EMBL/GenBank/DDBJ databases">
        <authorList>
            <consortium name="DOE Joint Genome Institute"/>
            <person name="Ahrendt S."/>
            <person name="Riley R."/>
            <person name="Andreopoulos W."/>
            <person name="LaButti K."/>
            <person name="Pangilinan J."/>
            <person name="Ruiz-duenas F.J."/>
            <person name="Barrasa J.M."/>
            <person name="Sanchez-Garcia M."/>
            <person name="Camarero S."/>
            <person name="Miyauchi S."/>
            <person name="Serrano A."/>
            <person name="Linde D."/>
            <person name="Babiker R."/>
            <person name="Drula E."/>
            <person name="Ayuso-Fernandez I."/>
            <person name="Pacheco R."/>
            <person name="Padilla G."/>
            <person name="Ferreira P."/>
            <person name="Barriuso J."/>
            <person name="Kellner H."/>
            <person name="Castanera R."/>
            <person name="Alfaro M."/>
            <person name="Ramirez L."/>
            <person name="Pisabarro A.G."/>
            <person name="Kuo A."/>
            <person name="Tritt A."/>
            <person name="Lipzen A."/>
            <person name="He G."/>
            <person name="Yan M."/>
            <person name="Ng V."/>
            <person name="Cullen D."/>
            <person name="Martin F."/>
            <person name="Rosso M.-N."/>
            <person name="Henrissat B."/>
            <person name="Hibbett D."/>
            <person name="Martinez A.T."/>
            <person name="Grigoriev I.V."/>
        </authorList>
    </citation>
    <scope>NUCLEOTIDE SEQUENCE</scope>
    <source>
        <strain evidence="2">AH 44721</strain>
    </source>
</reference>
<organism evidence="2 3">
    <name type="scientific">Gymnopilus junonius</name>
    <name type="common">Spectacular rustgill mushroom</name>
    <name type="synonym">Gymnopilus spectabilis subsp. junonius</name>
    <dbReference type="NCBI Taxonomy" id="109634"/>
    <lineage>
        <taxon>Eukaryota</taxon>
        <taxon>Fungi</taxon>
        <taxon>Dikarya</taxon>
        <taxon>Basidiomycota</taxon>
        <taxon>Agaricomycotina</taxon>
        <taxon>Agaricomycetes</taxon>
        <taxon>Agaricomycetidae</taxon>
        <taxon>Agaricales</taxon>
        <taxon>Agaricineae</taxon>
        <taxon>Hymenogastraceae</taxon>
        <taxon>Gymnopilus</taxon>
    </lineage>
</organism>
<comment type="caution">
    <text evidence="2">The sequence shown here is derived from an EMBL/GenBank/DDBJ whole genome shotgun (WGS) entry which is preliminary data.</text>
</comment>
<accession>A0A9P5TPD5</accession>
<evidence type="ECO:0000313" key="3">
    <source>
        <dbReference type="Proteomes" id="UP000724874"/>
    </source>
</evidence>
<sequence>MDEPPLYENLNPYLHRTQMGQVPILPPNRTATYTRATFSRIVIPLDQLLQNLDLGQADAIRADPGHFLALVPFGAGTKFYKDHPHCARDTLQFVESLGYECNDLEVAKPAPRSKQVKNRDFDGPWPMIMTGHSPELRNFLLWQQTFAVTSELTFHALAFDDELRSWVIMNASGGAVKNDNPGTNRELEQKALGAIKGLLWHNTAFRQLVFHAAKADGDTTSIDYLVYRATASFDLHYVETKDGENPDKDTAPVWQLTGVPLTNDKDIHHEILNTIRSPGRSYFVGAHKLEINKRFVNCVWCKMDSHPGHRCPFPQTPDWLGPTPPTKEKDNSGPAGRSNRGNRHDAVETRNEEAGKRSRIRENNPLRCL</sequence>
<protein>
    <submittedName>
        <fullName evidence="2">Uncharacterized protein</fullName>
    </submittedName>
</protein>
<dbReference type="Proteomes" id="UP000724874">
    <property type="component" value="Unassembled WGS sequence"/>
</dbReference>
<keyword evidence="3" id="KW-1185">Reference proteome</keyword>
<name>A0A9P5TPD5_GYMJU</name>
<evidence type="ECO:0000313" key="2">
    <source>
        <dbReference type="EMBL" id="KAF8902962.1"/>
    </source>
</evidence>
<evidence type="ECO:0000256" key="1">
    <source>
        <dbReference type="SAM" id="MobiDB-lite"/>
    </source>
</evidence>
<proteinExistence type="predicted"/>